<feature type="domain" description="TauD/TfdA-like" evidence="6">
    <location>
        <begin position="151"/>
        <end position="316"/>
    </location>
</feature>
<dbReference type="Proteomes" id="UP000195755">
    <property type="component" value="Chromosome"/>
</dbReference>
<gene>
    <name evidence="7" type="ORF">SMD11_3232</name>
</gene>
<accession>A0A1Z2L3J1</accession>
<dbReference type="PIRSF" id="PIRSF019543">
    <property type="entry name" value="Clavaminate_syn"/>
    <property type="match status" value="1"/>
</dbReference>
<dbReference type="Pfam" id="PF02668">
    <property type="entry name" value="TauD"/>
    <property type="match status" value="1"/>
</dbReference>
<dbReference type="GO" id="GO:0016491">
    <property type="term" value="F:oxidoreductase activity"/>
    <property type="evidence" value="ECO:0007669"/>
    <property type="project" value="UniProtKB-KW"/>
</dbReference>
<evidence type="ECO:0000256" key="1">
    <source>
        <dbReference type="ARBA" id="ARBA00008425"/>
    </source>
</evidence>
<feature type="binding site" evidence="5">
    <location>
        <position position="296"/>
    </location>
    <ligand>
        <name>Fe cation</name>
        <dbReference type="ChEBI" id="CHEBI:24875"/>
    </ligand>
</feature>
<sequence length="318" mass="34463">MTDGIRLSEFRLDDGTRDLLGKEIAERVAATELDSDADEAILATIGAHALGNLLPGQVLHELEIFSVAGAHALILGNLPRQDFPDTPVHGYGDETGLAVINALHFGLLQLLGATPFAVSYENDGRLIRNVVPNPAASGITSSWGADSEFFWHSDQPHLPFGEPGTDPRLYVPHYLSFYAVRNDERVPTELTAVDGVAEGLDEHTRTLLQRPEFAVGVPASNDADGSVRELAPARLLETAPDGRLRARYDRGTTRGVTEEGAAALAAFSEALTGAESRELVLSAGDFMIFDNYRVLHRRKAFSPLPDAGARWLRRVYAS</sequence>
<dbReference type="InterPro" id="IPR042098">
    <property type="entry name" value="TauD-like_sf"/>
</dbReference>
<reference evidence="7 8" key="1">
    <citation type="submission" date="2017-06" db="EMBL/GenBank/DDBJ databases">
        <title>Streptomyces albireticuli Genome sequencing and assembly.</title>
        <authorList>
            <person name="Wang Y."/>
            <person name="Du B."/>
            <person name="Ding Y."/>
            <person name="Liu H."/>
            <person name="Hou Q."/>
            <person name="Liu K."/>
            <person name="Yao L."/>
            <person name="Wang C."/>
        </authorList>
    </citation>
    <scope>NUCLEOTIDE SEQUENCE [LARGE SCALE GENOMIC DNA]</scope>
    <source>
        <strain evidence="7 8">MDJK11</strain>
    </source>
</reference>
<evidence type="ECO:0000259" key="6">
    <source>
        <dbReference type="Pfam" id="PF02668"/>
    </source>
</evidence>
<keyword evidence="4 5" id="KW-0408">Iron</keyword>
<dbReference type="SUPFAM" id="SSF51197">
    <property type="entry name" value="Clavaminate synthase-like"/>
    <property type="match status" value="1"/>
</dbReference>
<dbReference type="KEGG" id="salj:SMD11_3232"/>
<evidence type="ECO:0000313" key="7">
    <source>
        <dbReference type="EMBL" id="ARZ68872.1"/>
    </source>
</evidence>
<organism evidence="7 8">
    <name type="scientific">Streptomyces albireticuli</name>
    <dbReference type="NCBI Taxonomy" id="1940"/>
    <lineage>
        <taxon>Bacteria</taxon>
        <taxon>Bacillati</taxon>
        <taxon>Actinomycetota</taxon>
        <taxon>Actinomycetes</taxon>
        <taxon>Kitasatosporales</taxon>
        <taxon>Streptomycetaceae</taxon>
        <taxon>Streptomyces</taxon>
    </lineage>
</organism>
<dbReference type="InterPro" id="IPR003819">
    <property type="entry name" value="TauD/TfdA-like"/>
</dbReference>
<dbReference type="AlphaFoldDB" id="A0A1Z2L3J1"/>
<evidence type="ECO:0000313" key="8">
    <source>
        <dbReference type="Proteomes" id="UP000195755"/>
    </source>
</evidence>
<dbReference type="EMBL" id="CP021744">
    <property type="protein sequence ID" value="ARZ68872.1"/>
    <property type="molecule type" value="Genomic_DNA"/>
</dbReference>
<evidence type="ECO:0000256" key="2">
    <source>
        <dbReference type="ARBA" id="ARBA00022723"/>
    </source>
</evidence>
<protein>
    <submittedName>
        <fullName evidence="7">Clavaminate synthase</fullName>
    </submittedName>
</protein>
<evidence type="ECO:0000256" key="3">
    <source>
        <dbReference type="ARBA" id="ARBA00023002"/>
    </source>
</evidence>
<dbReference type="Gene3D" id="3.60.130.10">
    <property type="entry name" value="Clavaminate synthase-like"/>
    <property type="match status" value="1"/>
</dbReference>
<evidence type="ECO:0000256" key="4">
    <source>
        <dbReference type="ARBA" id="ARBA00023004"/>
    </source>
</evidence>
<keyword evidence="3" id="KW-0560">Oxidoreductase</keyword>
<keyword evidence="2 5" id="KW-0479">Metal-binding</keyword>
<comment type="similarity">
    <text evidence="1">Belongs to the clavaminate synthase family.</text>
</comment>
<evidence type="ECO:0000256" key="5">
    <source>
        <dbReference type="PIRSR" id="PIRSR019543-2"/>
    </source>
</evidence>
<name>A0A1Z2L3J1_9ACTN</name>
<dbReference type="GO" id="GO:0005506">
    <property type="term" value="F:iron ion binding"/>
    <property type="evidence" value="ECO:0007669"/>
    <property type="project" value="InterPro"/>
</dbReference>
<dbReference type="RefSeq" id="WP_087927079.1">
    <property type="nucleotide sequence ID" value="NZ_CP021744.1"/>
</dbReference>
<proteinExistence type="inferred from homology"/>
<dbReference type="OrthoDB" id="3872700at2"/>
<dbReference type="InterPro" id="IPR014503">
    <property type="entry name" value="Clavaminate_syn-like"/>
</dbReference>